<dbReference type="GO" id="GO:0030688">
    <property type="term" value="C:preribosome, small subunit precursor"/>
    <property type="evidence" value="ECO:0007669"/>
    <property type="project" value="TreeGrafter"/>
</dbReference>
<dbReference type="GO" id="GO:0005525">
    <property type="term" value="F:GTP binding"/>
    <property type="evidence" value="ECO:0007669"/>
    <property type="project" value="TreeGrafter"/>
</dbReference>
<sequence>MELLQQGAVRIELFQEGAEQWGYCRRVLKAPHRDLLTCMEMAKVTDLMVFVASARSLCEETDSYYIDSFGNQCLSIFRSLGLPSTVMFIRFDGLSPTTLLLQLQFLWLFKEQRLKVPDWRTQRSYLLAQKV</sequence>
<dbReference type="GO" id="GO:0003924">
    <property type="term" value="F:GTPase activity"/>
    <property type="evidence" value="ECO:0007669"/>
    <property type="project" value="TreeGrafter"/>
</dbReference>
<organism evidence="1 2">
    <name type="scientific">Clitoria ternatea</name>
    <name type="common">Butterfly pea</name>
    <dbReference type="NCBI Taxonomy" id="43366"/>
    <lineage>
        <taxon>Eukaryota</taxon>
        <taxon>Viridiplantae</taxon>
        <taxon>Streptophyta</taxon>
        <taxon>Embryophyta</taxon>
        <taxon>Tracheophyta</taxon>
        <taxon>Spermatophyta</taxon>
        <taxon>Magnoliopsida</taxon>
        <taxon>eudicotyledons</taxon>
        <taxon>Gunneridae</taxon>
        <taxon>Pentapetalae</taxon>
        <taxon>rosids</taxon>
        <taxon>fabids</taxon>
        <taxon>Fabales</taxon>
        <taxon>Fabaceae</taxon>
        <taxon>Papilionoideae</taxon>
        <taxon>50 kb inversion clade</taxon>
        <taxon>NPAAA clade</taxon>
        <taxon>indigoferoid/millettioid clade</taxon>
        <taxon>Phaseoleae</taxon>
        <taxon>Clitoria</taxon>
    </lineage>
</organism>
<dbReference type="GO" id="GO:0034511">
    <property type="term" value="F:U3 snoRNA binding"/>
    <property type="evidence" value="ECO:0007669"/>
    <property type="project" value="TreeGrafter"/>
</dbReference>
<protein>
    <submittedName>
        <fullName evidence="1">Uncharacterized protein</fullName>
    </submittedName>
</protein>
<evidence type="ECO:0000313" key="1">
    <source>
        <dbReference type="EMBL" id="KAK7301441.1"/>
    </source>
</evidence>
<dbReference type="GO" id="GO:0000479">
    <property type="term" value="P:endonucleolytic cleavage of tricistronic rRNA transcript (SSU-rRNA, 5.8S rRNA, LSU-rRNA)"/>
    <property type="evidence" value="ECO:0007669"/>
    <property type="project" value="TreeGrafter"/>
</dbReference>
<dbReference type="AlphaFoldDB" id="A0AAN9JNP3"/>
<dbReference type="EMBL" id="JAYKXN010000003">
    <property type="protein sequence ID" value="KAK7301441.1"/>
    <property type="molecule type" value="Genomic_DNA"/>
</dbReference>
<keyword evidence="2" id="KW-1185">Reference proteome</keyword>
<dbReference type="PANTHER" id="PTHR12858:SF1">
    <property type="entry name" value="PRE-RRNA-PROCESSING PROTEIN TSR1 HOMOLOG"/>
    <property type="match status" value="1"/>
</dbReference>
<name>A0AAN9JNP3_CLITE</name>
<gene>
    <name evidence="1" type="ORF">RJT34_12305</name>
</gene>
<evidence type="ECO:0000313" key="2">
    <source>
        <dbReference type="Proteomes" id="UP001359559"/>
    </source>
</evidence>
<comment type="caution">
    <text evidence="1">The sequence shown here is derived from an EMBL/GenBank/DDBJ whole genome shotgun (WGS) entry which is preliminary data.</text>
</comment>
<accession>A0AAN9JNP3</accession>
<dbReference type="PANTHER" id="PTHR12858">
    <property type="entry name" value="RIBOSOME BIOGENESIS PROTEIN"/>
    <property type="match status" value="1"/>
</dbReference>
<proteinExistence type="predicted"/>
<dbReference type="Proteomes" id="UP001359559">
    <property type="component" value="Unassembled WGS sequence"/>
</dbReference>
<dbReference type="GO" id="GO:0000462">
    <property type="term" value="P:maturation of SSU-rRNA from tricistronic rRNA transcript (SSU-rRNA, 5.8S rRNA, LSU-rRNA)"/>
    <property type="evidence" value="ECO:0007669"/>
    <property type="project" value="TreeGrafter"/>
</dbReference>
<dbReference type="InterPro" id="IPR039761">
    <property type="entry name" value="Bms1/Tsr1"/>
</dbReference>
<reference evidence="1 2" key="1">
    <citation type="submission" date="2024-01" db="EMBL/GenBank/DDBJ databases">
        <title>The genomes of 5 underutilized Papilionoideae crops provide insights into root nodulation and disease resistance.</title>
        <authorList>
            <person name="Yuan L."/>
        </authorList>
    </citation>
    <scope>NUCLEOTIDE SEQUENCE [LARGE SCALE GENOMIC DNA]</scope>
    <source>
        <strain evidence="1">LY-2023</strain>
        <tissue evidence="1">Leaf</tissue>
    </source>
</reference>